<evidence type="ECO:0000256" key="7">
    <source>
        <dbReference type="ARBA" id="ARBA00022729"/>
    </source>
</evidence>
<dbReference type="GO" id="GO:0008360">
    <property type="term" value="P:regulation of cell shape"/>
    <property type="evidence" value="ECO:0007669"/>
    <property type="project" value="UniProtKB-KW"/>
</dbReference>
<evidence type="ECO:0000256" key="6">
    <source>
        <dbReference type="ARBA" id="ARBA00022670"/>
    </source>
</evidence>
<keyword evidence="5 17" id="KW-0121">Carboxypeptidase</keyword>
<evidence type="ECO:0000256" key="3">
    <source>
        <dbReference type="ARBA" id="ARBA00007164"/>
    </source>
</evidence>
<dbReference type="UniPathway" id="UPA00219"/>
<keyword evidence="7" id="KW-0732">Signal</keyword>
<accession>A0A7D3Y7L2</accession>
<dbReference type="SMART" id="SM00936">
    <property type="entry name" value="PBP5_C"/>
    <property type="match status" value="1"/>
</dbReference>
<dbReference type="SUPFAM" id="SSF56601">
    <property type="entry name" value="beta-lactamase/transpeptidase-like"/>
    <property type="match status" value="1"/>
</dbReference>
<comment type="catalytic activity">
    <reaction evidence="12">
        <text>Preferential cleavage: (Ac)2-L-Lys-D-Ala-|-D-Ala. Also transpeptidation of peptidyl-alanyl moieties that are N-acyl substituents of D-alanine.</text>
        <dbReference type="EC" id="3.4.16.4"/>
    </reaction>
</comment>
<dbReference type="Gene3D" id="2.60.410.10">
    <property type="entry name" value="D-Ala-D-Ala carboxypeptidase, C-terminal domain"/>
    <property type="match status" value="1"/>
</dbReference>
<sequence length="411" mass="46237">MKAIKRIGVFAALICSFFIVTFTWFPEHAHASGLTEEVQARSFIIMEMKSGLIIEEKESTTPNVPASLTKVMTAYLVLDEVHQGRLKWEDKVTIGSRAAGIGETQVYLRKGEEFTIKELFQAMLVYSANDASVALAEHIAGSEEAFVHRMNQKAKSLGLQNTHFVNCTGLPRRSYMDPPLVAGKQLMTAEDMANLTRQLLRNYPEVFETVSQPHIYFREGKPNQKLLRNWNMMLPSLTHAYSGVDGVKTGFTSEAGYNFAGTAKQDGMRLITVVMGTQSNDKRFTETRKLMDYGFKLYEMKQMIHARKGIPGHQKISVDGGVEEEVKVVAKNSLHLPIHKGKQKKYGYQVEITKKVKAPLSQGSVVGKVDILYDGKKVPGLKSVPLVIEKDVEEAGWFRKFFRGIRDFFTE</sequence>
<dbReference type="InterPro" id="IPR012907">
    <property type="entry name" value="Peptidase_S11_C"/>
</dbReference>
<feature type="binding site" evidence="14">
    <location>
        <position position="248"/>
    </location>
    <ligand>
        <name>substrate</name>
    </ligand>
</feature>
<comment type="pathway">
    <text evidence="2">Cell wall biogenesis; peptidoglycan biosynthesis.</text>
</comment>
<feature type="active site" evidence="13">
    <location>
        <position position="127"/>
    </location>
</feature>
<evidence type="ECO:0000256" key="8">
    <source>
        <dbReference type="ARBA" id="ARBA00022801"/>
    </source>
</evidence>
<dbReference type="EC" id="3.4.16.4" evidence="4"/>
<dbReference type="InterPro" id="IPR012338">
    <property type="entry name" value="Beta-lactam/transpept-like"/>
</dbReference>
<dbReference type="Pfam" id="PF07943">
    <property type="entry name" value="PBP5_C"/>
    <property type="match status" value="1"/>
</dbReference>
<evidence type="ECO:0000256" key="4">
    <source>
        <dbReference type="ARBA" id="ARBA00012448"/>
    </source>
</evidence>
<dbReference type="EMBL" id="CP048104">
    <property type="protein sequence ID" value="QKG83021.1"/>
    <property type="molecule type" value="Genomic_DNA"/>
</dbReference>
<name>A0A7D3Y7L2_9BACL</name>
<evidence type="ECO:0000256" key="12">
    <source>
        <dbReference type="ARBA" id="ARBA00034000"/>
    </source>
</evidence>
<dbReference type="GO" id="GO:0009252">
    <property type="term" value="P:peptidoglycan biosynthetic process"/>
    <property type="evidence" value="ECO:0007669"/>
    <property type="project" value="UniProtKB-UniPathway"/>
</dbReference>
<keyword evidence="8" id="KW-0378">Hydrolase</keyword>
<evidence type="ECO:0000313" key="17">
    <source>
        <dbReference type="EMBL" id="QKG83021.1"/>
    </source>
</evidence>
<dbReference type="Proteomes" id="UP000503088">
    <property type="component" value="Chromosome"/>
</dbReference>
<keyword evidence="9" id="KW-0133">Cell shape</keyword>
<keyword evidence="6" id="KW-0645">Protease</keyword>
<dbReference type="InterPro" id="IPR015956">
    <property type="entry name" value="Peniciliin-bd_prot_C_sf"/>
</dbReference>
<dbReference type="Pfam" id="PF00768">
    <property type="entry name" value="Peptidase_S11"/>
    <property type="match status" value="1"/>
</dbReference>
<dbReference type="InterPro" id="IPR001967">
    <property type="entry name" value="Peptidase_S11_N"/>
</dbReference>
<dbReference type="PANTHER" id="PTHR21581:SF11">
    <property type="entry name" value="D-ALANYL-D-ALANINE CARBOXYPEPTIDASE DACA"/>
    <property type="match status" value="1"/>
</dbReference>
<keyword evidence="18" id="KW-1185">Reference proteome</keyword>
<evidence type="ECO:0000259" key="16">
    <source>
        <dbReference type="SMART" id="SM00936"/>
    </source>
</evidence>
<evidence type="ECO:0000256" key="10">
    <source>
        <dbReference type="ARBA" id="ARBA00022984"/>
    </source>
</evidence>
<evidence type="ECO:0000256" key="15">
    <source>
        <dbReference type="RuleBase" id="RU004016"/>
    </source>
</evidence>
<evidence type="ECO:0000256" key="2">
    <source>
        <dbReference type="ARBA" id="ARBA00004752"/>
    </source>
</evidence>
<dbReference type="SUPFAM" id="SSF69189">
    <property type="entry name" value="Penicillin-binding protein associated domain"/>
    <property type="match status" value="1"/>
</dbReference>
<dbReference type="RefSeq" id="WP_173218953.1">
    <property type="nucleotide sequence ID" value="NZ_CP048104.1"/>
</dbReference>
<dbReference type="InterPro" id="IPR037167">
    <property type="entry name" value="Peptidase_S11_C_sf"/>
</dbReference>
<comment type="similarity">
    <text evidence="3 15">Belongs to the peptidase S11 family.</text>
</comment>
<organism evidence="17 18">
    <name type="scientific">Kroppenstedtia pulmonis</name>
    <dbReference type="NCBI Taxonomy" id="1380685"/>
    <lineage>
        <taxon>Bacteria</taxon>
        <taxon>Bacillati</taxon>
        <taxon>Bacillota</taxon>
        <taxon>Bacilli</taxon>
        <taxon>Bacillales</taxon>
        <taxon>Thermoactinomycetaceae</taxon>
        <taxon>Kroppenstedtia</taxon>
    </lineage>
</organism>
<dbReference type="PRINTS" id="PR00725">
    <property type="entry name" value="DADACBPTASE1"/>
</dbReference>
<evidence type="ECO:0000313" key="18">
    <source>
        <dbReference type="Proteomes" id="UP000503088"/>
    </source>
</evidence>
<gene>
    <name evidence="17" type="ORF">GXN76_00085</name>
</gene>
<evidence type="ECO:0000256" key="9">
    <source>
        <dbReference type="ARBA" id="ARBA00022960"/>
    </source>
</evidence>
<dbReference type="GO" id="GO:0006508">
    <property type="term" value="P:proteolysis"/>
    <property type="evidence" value="ECO:0007669"/>
    <property type="project" value="UniProtKB-KW"/>
</dbReference>
<keyword evidence="10" id="KW-0573">Peptidoglycan synthesis</keyword>
<comment type="function">
    <text evidence="1">Removes C-terminal D-alanyl residues from sugar-peptide cell wall precursors.</text>
</comment>
<feature type="domain" description="Peptidase S11 D-Ala-D-Ala carboxypeptidase A C-terminal" evidence="16">
    <location>
        <begin position="298"/>
        <end position="394"/>
    </location>
</feature>
<evidence type="ECO:0000256" key="14">
    <source>
        <dbReference type="PIRSR" id="PIRSR618044-2"/>
    </source>
</evidence>
<dbReference type="PANTHER" id="PTHR21581">
    <property type="entry name" value="D-ALANYL-D-ALANINE CARBOXYPEPTIDASE"/>
    <property type="match status" value="1"/>
</dbReference>
<feature type="active site" description="Proton acceptor" evidence="13">
    <location>
        <position position="67"/>
    </location>
</feature>
<reference evidence="17 18" key="1">
    <citation type="submission" date="2020-01" db="EMBL/GenBank/DDBJ databases">
        <authorList>
            <person name="Gulvik C.A."/>
            <person name="Batra D.G."/>
        </authorList>
    </citation>
    <scope>NUCLEOTIDE SEQUENCE [LARGE SCALE GENOMIC DNA]</scope>
    <source>
        <strain evidence="17 18">W9323</strain>
    </source>
</reference>
<dbReference type="AlphaFoldDB" id="A0A7D3Y7L2"/>
<evidence type="ECO:0000256" key="13">
    <source>
        <dbReference type="PIRSR" id="PIRSR618044-1"/>
    </source>
</evidence>
<dbReference type="InterPro" id="IPR018044">
    <property type="entry name" value="Peptidase_S11"/>
</dbReference>
<dbReference type="GO" id="GO:0071555">
    <property type="term" value="P:cell wall organization"/>
    <property type="evidence" value="ECO:0007669"/>
    <property type="project" value="UniProtKB-KW"/>
</dbReference>
<protein>
    <recommendedName>
        <fullName evidence="4">serine-type D-Ala-D-Ala carboxypeptidase</fullName>
        <ecNumber evidence="4">3.4.16.4</ecNumber>
    </recommendedName>
</protein>
<dbReference type="Gene3D" id="3.40.710.10">
    <property type="entry name" value="DD-peptidase/beta-lactamase superfamily"/>
    <property type="match status" value="1"/>
</dbReference>
<evidence type="ECO:0000256" key="11">
    <source>
        <dbReference type="ARBA" id="ARBA00023316"/>
    </source>
</evidence>
<dbReference type="KEGG" id="kpul:GXN76_00085"/>
<dbReference type="GO" id="GO:0009002">
    <property type="term" value="F:serine-type D-Ala-D-Ala carboxypeptidase activity"/>
    <property type="evidence" value="ECO:0007669"/>
    <property type="project" value="UniProtKB-EC"/>
</dbReference>
<keyword evidence="11" id="KW-0961">Cell wall biogenesis/degradation</keyword>
<evidence type="ECO:0000256" key="1">
    <source>
        <dbReference type="ARBA" id="ARBA00003217"/>
    </source>
</evidence>
<proteinExistence type="inferred from homology"/>
<evidence type="ECO:0000256" key="5">
    <source>
        <dbReference type="ARBA" id="ARBA00022645"/>
    </source>
</evidence>
<feature type="active site" description="Proton acceptor" evidence="13">
    <location>
        <position position="70"/>
    </location>
</feature>